<gene>
    <name evidence="1" type="ORF">PECUL_23A002061</name>
</gene>
<dbReference type="AlphaFoldDB" id="A0AAD1TNE1"/>
<dbReference type="Proteomes" id="UP001295444">
    <property type="component" value="Chromosome 13"/>
</dbReference>
<dbReference type="EMBL" id="OW240924">
    <property type="protein sequence ID" value="CAH2328805.1"/>
    <property type="molecule type" value="Genomic_DNA"/>
</dbReference>
<keyword evidence="2" id="KW-1185">Reference proteome</keyword>
<evidence type="ECO:0000313" key="2">
    <source>
        <dbReference type="Proteomes" id="UP001295444"/>
    </source>
</evidence>
<accession>A0AAD1TNE1</accession>
<evidence type="ECO:0000313" key="1">
    <source>
        <dbReference type="EMBL" id="CAH2328805.1"/>
    </source>
</evidence>
<protein>
    <submittedName>
        <fullName evidence="1">Uncharacterized protein</fullName>
    </submittedName>
</protein>
<organism evidence="1 2">
    <name type="scientific">Pelobates cultripes</name>
    <name type="common">Western spadefoot toad</name>
    <dbReference type="NCBI Taxonomy" id="61616"/>
    <lineage>
        <taxon>Eukaryota</taxon>
        <taxon>Metazoa</taxon>
        <taxon>Chordata</taxon>
        <taxon>Craniata</taxon>
        <taxon>Vertebrata</taxon>
        <taxon>Euteleostomi</taxon>
        <taxon>Amphibia</taxon>
        <taxon>Batrachia</taxon>
        <taxon>Anura</taxon>
        <taxon>Pelobatoidea</taxon>
        <taxon>Pelobatidae</taxon>
        <taxon>Pelobates</taxon>
    </lineage>
</organism>
<reference evidence="1" key="1">
    <citation type="submission" date="2022-03" db="EMBL/GenBank/DDBJ databases">
        <authorList>
            <person name="Alioto T."/>
            <person name="Alioto T."/>
            <person name="Gomez Garrido J."/>
        </authorList>
    </citation>
    <scope>NUCLEOTIDE SEQUENCE</scope>
</reference>
<sequence>MTHRKVETPSLPRTFFTSFVLESKCQLEDQRYAVQLLKSDLYSSHTSME</sequence>
<name>A0AAD1TNE1_PELCU</name>
<proteinExistence type="predicted"/>